<feature type="region of interest" description="Disordered" evidence="1">
    <location>
        <begin position="33"/>
        <end position="59"/>
    </location>
</feature>
<proteinExistence type="predicted"/>
<dbReference type="EMBL" id="RHIB01000001">
    <property type="protein sequence ID" value="RNA69865.1"/>
    <property type="molecule type" value="Genomic_DNA"/>
</dbReference>
<dbReference type="AlphaFoldDB" id="A0A3M7TZJ9"/>
<evidence type="ECO:0000256" key="1">
    <source>
        <dbReference type="SAM" id="MobiDB-lite"/>
    </source>
</evidence>
<evidence type="ECO:0000313" key="2">
    <source>
        <dbReference type="EMBL" id="RNA69865.1"/>
    </source>
</evidence>
<keyword evidence="3" id="KW-1185">Reference proteome</keyword>
<gene>
    <name evidence="2" type="ORF">EBO34_08010</name>
</gene>
<accession>A0A3M7TZJ9</accession>
<reference evidence="2 3" key="1">
    <citation type="submission" date="2018-10" db="EMBL/GenBank/DDBJ databases">
        <title>Bacillus Keqinensis sp. nov., a moderately halophilic bacterium isolated from a saline-alkaline lake.</title>
        <authorList>
            <person name="Wang H."/>
        </authorList>
    </citation>
    <scope>NUCLEOTIDE SEQUENCE [LARGE SCALE GENOMIC DNA]</scope>
    <source>
        <strain evidence="2 3">KQ-3</strain>
    </source>
</reference>
<evidence type="ECO:0000313" key="3">
    <source>
        <dbReference type="Proteomes" id="UP000278746"/>
    </source>
</evidence>
<organism evidence="2 3">
    <name type="scientific">Alteribacter keqinensis</name>
    <dbReference type="NCBI Taxonomy" id="2483800"/>
    <lineage>
        <taxon>Bacteria</taxon>
        <taxon>Bacillati</taxon>
        <taxon>Bacillota</taxon>
        <taxon>Bacilli</taxon>
        <taxon>Bacillales</taxon>
        <taxon>Bacillaceae</taxon>
        <taxon>Alteribacter</taxon>
    </lineage>
</organism>
<feature type="compositionally biased region" description="Basic and acidic residues" evidence="1">
    <location>
        <begin position="39"/>
        <end position="59"/>
    </location>
</feature>
<protein>
    <submittedName>
        <fullName evidence="2">Uncharacterized protein</fullName>
    </submittedName>
</protein>
<name>A0A3M7TZJ9_9BACI</name>
<dbReference type="Proteomes" id="UP000278746">
    <property type="component" value="Unassembled WGS sequence"/>
</dbReference>
<dbReference type="RefSeq" id="WP_122897377.1">
    <property type="nucleotide sequence ID" value="NZ_RHIB01000001.1"/>
</dbReference>
<dbReference type="OrthoDB" id="9984514at2"/>
<sequence>MSKKKKNPIPEQKEEKVKEEEKTLWSYWNQFMLGNNENQGEKKKAPDNSKEDHPPFWWI</sequence>
<comment type="caution">
    <text evidence="2">The sequence shown here is derived from an EMBL/GenBank/DDBJ whole genome shotgun (WGS) entry which is preliminary data.</text>
</comment>